<dbReference type="GO" id="GO:0003924">
    <property type="term" value="F:GTPase activity"/>
    <property type="evidence" value="ECO:0007669"/>
    <property type="project" value="InterPro"/>
</dbReference>
<dbReference type="GO" id="GO:0002184">
    <property type="term" value="P:cytoplasmic translational termination"/>
    <property type="evidence" value="ECO:0007669"/>
    <property type="project" value="UniProtKB-ARBA"/>
</dbReference>
<dbReference type="FunFam" id="2.20.28.10:FF:000004">
    <property type="entry name" value="DNA replication licensing factor MCM7"/>
    <property type="match status" value="1"/>
</dbReference>
<keyword evidence="10 25" id="KW-0547">Nucleotide-binding</keyword>
<evidence type="ECO:0000259" key="27">
    <source>
        <dbReference type="PROSITE" id="PS50051"/>
    </source>
</evidence>
<keyword evidence="8" id="KW-0235">DNA replication</keyword>
<reference evidence="29" key="2">
    <citation type="journal article" date="2022" name="Elife">
        <title>Obligate sexual reproduction of a homothallic fungus closely related to the Cryptococcus pathogenic species complex.</title>
        <authorList>
            <person name="Passer A.R."/>
            <person name="Clancey S.A."/>
            <person name="Shea T."/>
            <person name="David-Palma M."/>
            <person name="Averette A.F."/>
            <person name="Boekhout T."/>
            <person name="Porcel B.M."/>
            <person name="Nowrousian M."/>
            <person name="Cuomo C.A."/>
            <person name="Sun S."/>
            <person name="Heitman J."/>
            <person name="Coelho M.A."/>
        </authorList>
    </citation>
    <scope>NUCLEOTIDE SEQUENCE</scope>
    <source>
        <strain evidence="29">CBS 7841</strain>
    </source>
</reference>
<evidence type="ECO:0000256" key="6">
    <source>
        <dbReference type="ARBA" id="ARBA00022490"/>
    </source>
</evidence>
<protein>
    <recommendedName>
        <fullName evidence="5">Eukaryotic peptide chain release factor GTP-binding subunit</fullName>
        <ecNumber evidence="4">3.6.4.12</ecNumber>
    </recommendedName>
    <alternativeName>
        <fullName evidence="22">ERF-3</fullName>
    </alternativeName>
    <alternativeName>
        <fullName evidence="21">ERF2</fullName>
    </alternativeName>
    <alternativeName>
        <fullName evidence="24">Minichromosome maintenance protein 7</fullName>
    </alternativeName>
    <alternativeName>
        <fullName evidence="19">Polypeptide release factor 3</fullName>
    </alternativeName>
    <alternativeName>
        <fullName evidence="20">Translation release factor 3</fullName>
    </alternativeName>
</protein>
<dbReference type="Pfam" id="PF24901">
    <property type="entry name" value="WHD_MCM7"/>
    <property type="match status" value="1"/>
</dbReference>
<dbReference type="InterPro" id="IPR001208">
    <property type="entry name" value="MCM_dom"/>
</dbReference>
<evidence type="ECO:0000256" key="21">
    <source>
        <dbReference type="ARBA" id="ARBA00030845"/>
    </source>
</evidence>
<dbReference type="GO" id="GO:0006270">
    <property type="term" value="P:DNA replication initiation"/>
    <property type="evidence" value="ECO:0007669"/>
    <property type="project" value="InterPro"/>
</dbReference>
<evidence type="ECO:0000256" key="18">
    <source>
        <dbReference type="ARBA" id="ARBA00023306"/>
    </source>
</evidence>
<dbReference type="InterPro" id="IPR033762">
    <property type="entry name" value="MCM_OB"/>
</dbReference>
<feature type="compositionally biased region" description="Low complexity" evidence="26">
    <location>
        <begin position="41"/>
        <end position="51"/>
    </location>
</feature>
<dbReference type="Pfam" id="PF14551">
    <property type="entry name" value="MCM_N"/>
    <property type="match status" value="1"/>
</dbReference>
<dbReference type="Pfam" id="PF03144">
    <property type="entry name" value="GTP_EFTU_D2"/>
    <property type="match status" value="1"/>
</dbReference>
<evidence type="ECO:0000256" key="16">
    <source>
        <dbReference type="ARBA" id="ARBA00023134"/>
    </source>
</evidence>
<dbReference type="GO" id="GO:0006271">
    <property type="term" value="P:DNA strand elongation involved in DNA replication"/>
    <property type="evidence" value="ECO:0007669"/>
    <property type="project" value="TreeGrafter"/>
</dbReference>
<dbReference type="PROSITE" id="PS00847">
    <property type="entry name" value="MCM_1"/>
    <property type="match status" value="1"/>
</dbReference>
<dbReference type="GO" id="GO:0000727">
    <property type="term" value="P:double-strand break repair via break-induced replication"/>
    <property type="evidence" value="ECO:0007669"/>
    <property type="project" value="TreeGrafter"/>
</dbReference>
<dbReference type="PRINTS" id="PR01663">
    <property type="entry name" value="MCMPROTEIN7"/>
</dbReference>
<dbReference type="InterPro" id="IPR012340">
    <property type="entry name" value="NA-bd_OB-fold"/>
</dbReference>
<accession>A0AAJ8M1A0</accession>
<evidence type="ECO:0000256" key="1">
    <source>
        <dbReference type="ARBA" id="ARBA00004123"/>
    </source>
</evidence>
<dbReference type="GO" id="GO:0097373">
    <property type="term" value="C:MCM core complex"/>
    <property type="evidence" value="ECO:0007669"/>
    <property type="project" value="UniProtKB-ARBA"/>
</dbReference>
<dbReference type="Pfam" id="PF22594">
    <property type="entry name" value="GTP-eEF1A_C"/>
    <property type="match status" value="1"/>
</dbReference>
<keyword evidence="11" id="KW-0378">Hydrolase</keyword>
<dbReference type="GO" id="GO:0005524">
    <property type="term" value="F:ATP binding"/>
    <property type="evidence" value="ECO:0007669"/>
    <property type="project" value="UniProtKB-KW"/>
</dbReference>
<keyword evidence="7" id="KW-0597">Phosphoprotein</keyword>
<name>A0AAJ8M1A0_9TREE</name>
<keyword evidence="12" id="KW-0347">Helicase</keyword>
<dbReference type="InterPro" id="IPR018525">
    <property type="entry name" value="MCM_CS"/>
</dbReference>
<feature type="compositionally biased region" description="Polar residues" evidence="26">
    <location>
        <begin position="232"/>
        <end position="258"/>
    </location>
</feature>
<evidence type="ECO:0000256" key="26">
    <source>
        <dbReference type="SAM" id="MobiDB-lite"/>
    </source>
</evidence>
<evidence type="ECO:0000256" key="14">
    <source>
        <dbReference type="ARBA" id="ARBA00022917"/>
    </source>
</evidence>
<dbReference type="GO" id="GO:0003697">
    <property type="term" value="F:single-stranded DNA binding"/>
    <property type="evidence" value="ECO:0007669"/>
    <property type="project" value="TreeGrafter"/>
</dbReference>
<evidence type="ECO:0000256" key="24">
    <source>
        <dbReference type="ARBA" id="ARBA00078179"/>
    </source>
</evidence>
<comment type="similarity">
    <text evidence="25">Belongs to the MCM family.</text>
</comment>
<dbReference type="GO" id="GO:0042555">
    <property type="term" value="C:MCM complex"/>
    <property type="evidence" value="ECO:0007669"/>
    <property type="project" value="InterPro"/>
</dbReference>
<dbReference type="Gene3D" id="2.40.50.140">
    <property type="entry name" value="Nucleic acid-binding proteins"/>
    <property type="match status" value="1"/>
</dbReference>
<feature type="region of interest" description="Disordered" evidence="26">
    <location>
        <begin position="1"/>
        <end position="259"/>
    </location>
</feature>
<evidence type="ECO:0000256" key="4">
    <source>
        <dbReference type="ARBA" id="ARBA00012551"/>
    </source>
</evidence>
<reference evidence="29" key="3">
    <citation type="submission" date="2024-01" db="EMBL/GenBank/DDBJ databases">
        <authorList>
            <person name="Coelho M.A."/>
            <person name="David-Palma M."/>
            <person name="Shea T."/>
            <person name="Sun S."/>
            <person name="Cuomo C.A."/>
            <person name="Heitman J."/>
        </authorList>
    </citation>
    <scope>NUCLEOTIDE SEQUENCE</scope>
    <source>
        <strain evidence="29">CBS 7841</strain>
    </source>
</reference>
<evidence type="ECO:0000256" key="8">
    <source>
        <dbReference type="ARBA" id="ARBA00022705"/>
    </source>
</evidence>
<reference evidence="29" key="1">
    <citation type="submission" date="2016-06" db="EMBL/GenBank/DDBJ databases">
        <authorList>
            <person name="Cuomo C."/>
            <person name="Litvintseva A."/>
            <person name="Heitman J."/>
            <person name="Chen Y."/>
            <person name="Sun S."/>
            <person name="Springer D."/>
            <person name="Dromer F."/>
            <person name="Young S."/>
            <person name="Zeng Q."/>
            <person name="Chapman S."/>
            <person name="Gujja S."/>
            <person name="Saif S."/>
            <person name="Birren B."/>
        </authorList>
    </citation>
    <scope>NUCLEOTIDE SEQUENCE</scope>
    <source>
        <strain evidence="29">CBS 7841</strain>
    </source>
</reference>
<comment type="catalytic activity">
    <reaction evidence="23">
        <text>ATP + H2O = ADP + phosphate + H(+)</text>
        <dbReference type="Rhea" id="RHEA:13065"/>
        <dbReference type="ChEBI" id="CHEBI:15377"/>
        <dbReference type="ChEBI" id="CHEBI:15378"/>
        <dbReference type="ChEBI" id="CHEBI:30616"/>
        <dbReference type="ChEBI" id="CHEBI:43474"/>
        <dbReference type="ChEBI" id="CHEBI:456216"/>
        <dbReference type="EC" id="3.6.4.12"/>
    </reaction>
    <physiologicalReaction direction="left-to-right" evidence="23">
        <dbReference type="Rhea" id="RHEA:13066"/>
    </physiologicalReaction>
</comment>
<dbReference type="InterPro" id="IPR008050">
    <property type="entry name" value="MCM7"/>
</dbReference>
<evidence type="ECO:0000256" key="12">
    <source>
        <dbReference type="ARBA" id="ARBA00022806"/>
    </source>
</evidence>
<dbReference type="FunFam" id="2.40.30.10:FF:000020">
    <property type="entry name" value="Translation elongation factor EF-1"/>
    <property type="match status" value="1"/>
</dbReference>
<dbReference type="Gene3D" id="3.40.50.300">
    <property type="entry name" value="P-loop containing nucleotide triphosphate hydrolases"/>
    <property type="match status" value="2"/>
</dbReference>
<dbReference type="Pfam" id="PF00009">
    <property type="entry name" value="GTP_EFTU"/>
    <property type="match status" value="1"/>
</dbReference>
<dbReference type="RefSeq" id="XP_066068538.1">
    <property type="nucleotide sequence ID" value="XM_066212441.1"/>
</dbReference>
<keyword evidence="30" id="KW-1185">Reference proteome</keyword>
<gene>
    <name evidence="29" type="ORF">L203_103033</name>
</gene>
<dbReference type="GO" id="GO:0017116">
    <property type="term" value="F:single-stranded DNA helicase activity"/>
    <property type="evidence" value="ECO:0007669"/>
    <property type="project" value="TreeGrafter"/>
</dbReference>
<dbReference type="GO" id="GO:0005525">
    <property type="term" value="F:GTP binding"/>
    <property type="evidence" value="ECO:0007669"/>
    <property type="project" value="UniProtKB-KW"/>
</dbReference>
<keyword evidence="18" id="KW-0131">Cell cycle</keyword>
<evidence type="ECO:0000256" key="23">
    <source>
        <dbReference type="ARBA" id="ARBA00048432"/>
    </source>
</evidence>
<dbReference type="CDD" id="cd01883">
    <property type="entry name" value="EF1_alpha"/>
    <property type="match status" value="1"/>
</dbReference>
<dbReference type="CDD" id="cd17758">
    <property type="entry name" value="MCM7"/>
    <property type="match status" value="1"/>
</dbReference>
<dbReference type="GO" id="GO:0005656">
    <property type="term" value="C:nuclear pre-replicative complex"/>
    <property type="evidence" value="ECO:0007669"/>
    <property type="project" value="UniProtKB-ARBA"/>
</dbReference>
<evidence type="ECO:0000313" key="29">
    <source>
        <dbReference type="EMBL" id="WVN87838.1"/>
    </source>
</evidence>
<dbReference type="EMBL" id="CP143786">
    <property type="protein sequence ID" value="WVN87838.1"/>
    <property type="molecule type" value="Genomic_DNA"/>
</dbReference>
<dbReference type="Pfam" id="PF17207">
    <property type="entry name" value="MCM_OB"/>
    <property type="match status" value="1"/>
</dbReference>
<evidence type="ECO:0000256" key="10">
    <source>
        <dbReference type="ARBA" id="ARBA00022741"/>
    </source>
</evidence>
<evidence type="ECO:0000256" key="13">
    <source>
        <dbReference type="ARBA" id="ARBA00022840"/>
    </source>
</evidence>
<feature type="domain" description="MCM C-terminal AAA(+) ATPase" evidence="27">
    <location>
        <begin position="1120"/>
        <end position="1326"/>
    </location>
</feature>
<dbReference type="GeneID" id="91087244"/>
<comment type="subcellular location">
    <subcellularLocation>
        <location evidence="2">Cytoplasm</location>
    </subcellularLocation>
    <subcellularLocation>
        <location evidence="1">Nucleus</location>
    </subcellularLocation>
</comment>
<dbReference type="PROSITE" id="PS50051">
    <property type="entry name" value="MCM_2"/>
    <property type="match status" value="1"/>
</dbReference>
<dbReference type="CDD" id="cd04089">
    <property type="entry name" value="eRF3_II"/>
    <property type="match status" value="1"/>
</dbReference>
<dbReference type="InterPro" id="IPR031157">
    <property type="entry name" value="G_TR_CS"/>
</dbReference>
<dbReference type="CDD" id="cd03704">
    <property type="entry name" value="eRF3_C_III"/>
    <property type="match status" value="1"/>
</dbReference>
<evidence type="ECO:0000256" key="17">
    <source>
        <dbReference type="ARBA" id="ARBA00023242"/>
    </source>
</evidence>
<evidence type="ECO:0000256" key="25">
    <source>
        <dbReference type="RuleBase" id="RU004070"/>
    </source>
</evidence>
<dbReference type="GO" id="GO:0018444">
    <property type="term" value="C:translation release factor complex"/>
    <property type="evidence" value="ECO:0007669"/>
    <property type="project" value="UniProtKB-ARBA"/>
</dbReference>
<dbReference type="GO" id="GO:0031261">
    <property type="term" value="C:DNA replication preinitiation complex"/>
    <property type="evidence" value="ECO:0007669"/>
    <property type="project" value="UniProtKB-ARBA"/>
</dbReference>
<dbReference type="FunFam" id="3.40.50.300:FF:000288">
    <property type="entry name" value="DNA replication licensing factor MCM7"/>
    <property type="match status" value="1"/>
</dbReference>
<organism evidence="29 30">
    <name type="scientific">Cryptococcus depauperatus CBS 7841</name>
    <dbReference type="NCBI Taxonomy" id="1295531"/>
    <lineage>
        <taxon>Eukaryota</taxon>
        <taxon>Fungi</taxon>
        <taxon>Dikarya</taxon>
        <taxon>Basidiomycota</taxon>
        <taxon>Agaricomycotina</taxon>
        <taxon>Tremellomycetes</taxon>
        <taxon>Tremellales</taxon>
        <taxon>Cryptococcaceae</taxon>
        <taxon>Cryptococcus</taxon>
    </lineage>
</organism>
<evidence type="ECO:0000256" key="5">
    <source>
        <dbReference type="ARBA" id="ARBA00015765"/>
    </source>
</evidence>
<dbReference type="EC" id="3.6.4.12" evidence="4"/>
<sequence length="1520" mass="167795">MSGQGPPAGFNPKAFEFRPGQTPFVPRGQQQQQGAHDPNAQYGQQYPQQYGQHGGYPQYGGQYSGFSQQGYPAPDGPGSNRPYQPPQVRQVQGFQPPDLSSSSSPSHDVKQTAGKPVSLSIGGTPKAAPSLSIGGGAPKAAPSISIGGAPKTAPSLSIGGKKKEEREEKEIKASPKATAASVNPTENKPESASAASKIEKMQKKLDDADKNVKSEQAPAVTTDAQTKVVASETGTSTPSKSGTATPANASSTNFSKTSAKNDAEAIVREQNAAGVDAMRDLYGDNVKDPNIKSHLNIIFTGHVDAGKSTMGGQLLYLTGAVDKRTMQKYEQEAKAAGRETWYLSWALDSGKEERAQGKTVEVGRAYFESEKRRYTILDAPGHKTYVPSMISGAAQADIALLVLSARKGEFETGFEREGQTREHAMLIKNNGVNKLIVVVNKMDDPTVQWDKGRYDEITTKITPFLKAVGFNPKSDITFIPVSAQLGQNMKDRVDKSMSAWWEGPSLLEHLDNIEIMDRNIDAPFMLPISEKYNELGTMVMGKIESGRMKKGDTLLMMPNKHSIDVTAIFSEQGDEMEMAFCGDNIRMRISGVSDDVVKPGFVLTSPQKPIKAVRAFRADISILDTKNIICPGYSAVLHVHTLAEEITITKFIAYYEKKTRRKSKKPPQFAKTGMLISAVVETAAPICIEKFDDYKMLGRFTLRDEGKTVAIGKVTKLIENVEDIPSMAGLSIKTEVGTMADSAAAVLPVANVHINYEEESAKIEDFLKNFVPQPQERRARDTFPGDDDAAAEDASEGEDDLANGMGSLSFQGGRREKHKYMKILGEIVNRRRSDIVIDLKDLKKYDNDHSLLINIQNNTRRYIQLFSDVIDRIMPEPDHEADYASDVLDLIMQQRREMNAQIEVGERNADAGMFPPELMRRYNVYFRPLRSSDILAVRAVRGTHLGKLITVRGIVTRVSEVKPLLIVNAYTCDSCGNEIFQEITQKQFSPLTVCPSQTCIQNQTKGQLHMQTRASRFKPFQEVKIQEMADQVPVGHIPRSMTIHLYGALTRSVNPGDVIHVAGIFIPTPYTGMRALRAGLLQDTFLEAMHVHQLKKQYHAMESTPEIRAAIDDLKTDPALYTRLANSIAPEIYGHEDVKKALLLLLVGGVTNARKDGMKIRGDINVCLMGDPGVAKSQLLKYICKVAPRGVYTTGKGSSGVGLTAAVMRDPVTDEMVLEGGALVLADNGICCIDEFDKMDEADRTSIHEVMEQQTISISKAGITTTLNARTSILAAANPLYGRYNPRISPVENINLPAALLSRFDVLFLILDTPTREDDERLAQHVCYVHMYNTHPELDFEPIEPTLMRHYIAECRKIEPRVPQALSEYIVSSYVQMRKQQQEDEAEEKSHSYVSARTLLAVLRLSQALARLRHDDSVQQGDVDEALRLMDVSKASLHEHNQQKGEDHTVTSKVFRIIKDMAQKAGDGEELGELLVSDVRTRVIAKGFTDLQMMDTILEYENMDVLMRTTNGSRLQFVTV</sequence>
<dbReference type="Gene3D" id="3.30.1640.10">
    <property type="entry name" value="mini-chromosome maintenance (MCM) complex, chain A, domain 1"/>
    <property type="match status" value="1"/>
</dbReference>
<dbReference type="InterPro" id="IPR004161">
    <property type="entry name" value="EFTu-like_2"/>
</dbReference>
<dbReference type="GO" id="GO:0006279">
    <property type="term" value="P:premeiotic DNA replication"/>
    <property type="evidence" value="ECO:0007669"/>
    <property type="project" value="UniProtKB-ARBA"/>
</dbReference>
<evidence type="ECO:0000259" key="28">
    <source>
        <dbReference type="PROSITE" id="PS51722"/>
    </source>
</evidence>
<dbReference type="FunFam" id="3.40.50.300:FF:000503">
    <property type="entry name" value="Peptide chain release factor subunit 3"/>
    <property type="match status" value="1"/>
</dbReference>
<keyword evidence="14" id="KW-0648">Protein biosynthesis</keyword>
<dbReference type="InterPro" id="IPR009001">
    <property type="entry name" value="Transl_elong_EF1A/Init_IF2_C"/>
</dbReference>
<evidence type="ECO:0000256" key="11">
    <source>
        <dbReference type="ARBA" id="ARBA00022801"/>
    </source>
</evidence>
<dbReference type="PANTHER" id="PTHR11630:SF26">
    <property type="entry name" value="DNA REPLICATION LICENSING FACTOR MCM7"/>
    <property type="match status" value="1"/>
</dbReference>
<dbReference type="KEGG" id="cdep:91087244"/>
<feature type="domain" description="Tr-type G" evidence="28">
    <location>
        <begin position="292"/>
        <end position="520"/>
    </location>
</feature>
<dbReference type="InterPro" id="IPR031327">
    <property type="entry name" value="MCM"/>
</dbReference>
<feature type="compositionally biased region" description="Basic and acidic residues" evidence="26">
    <location>
        <begin position="161"/>
        <end position="173"/>
    </location>
</feature>
<keyword evidence="16" id="KW-0342">GTP-binding</keyword>
<dbReference type="InterPro" id="IPR041562">
    <property type="entry name" value="MCM_lid"/>
</dbReference>
<feature type="compositionally biased region" description="Acidic residues" evidence="26">
    <location>
        <begin position="784"/>
        <end position="801"/>
    </location>
</feature>
<keyword evidence="17" id="KW-0539">Nucleus</keyword>
<comment type="similarity">
    <text evidence="3">Belongs to the TRAFAC class translation factor GTPase superfamily. Classic translation factor GTPase family. EF-Tu/EF-1A subfamily.</text>
</comment>
<dbReference type="GO" id="GO:0043596">
    <property type="term" value="C:nuclear replication fork"/>
    <property type="evidence" value="ECO:0007669"/>
    <property type="project" value="UniProtKB-ARBA"/>
</dbReference>
<keyword evidence="6" id="KW-0963">Cytoplasm</keyword>
<evidence type="ECO:0000256" key="22">
    <source>
        <dbReference type="ARBA" id="ARBA00031881"/>
    </source>
</evidence>
<dbReference type="Pfam" id="PF17855">
    <property type="entry name" value="MCM_lid"/>
    <property type="match status" value="1"/>
</dbReference>
<dbReference type="Proteomes" id="UP000094043">
    <property type="component" value="Chromosome 3"/>
</dbReference>
<evidence type="ECO:0000256" key="3">
    <source>
        <dbReference type="ARBA" id="ARBA00007249"/>
    </source>
</evidence>
<dbReference type="SMART" id="SM00382">
    <property type="entry name" value="AAA"/>
    <property type="match status" value="1"/>
</dbReference>
<keyword evidence="9" id="KW-0677">Repeat</keyword>
<dbReference type="PANTHER" id="PTHR11630">
    <property type="entry name" value="DNA REPLICATION LICENSING FACTOR MCM FAMILY MEMBER"/>
    <property type="match status" value="1"/>
</dbReference>
<dbReference type="PRINTS" id="PR01657">
    <property type="entry name" value="MCMFAMILY"/>
</dbReference>
<dbReference type="PROSITE" id="PS51722">
    <property type="entry name" value="G_TR_2"/>
    <property type="match status" value="1"/>
</dbReference>
<evidence type="ECO:0000256" key="9">
    <source>
        <dbReference type="ARBA" id="ARBA00022737"/>
    </source>
</evidence>
<dbReference type="PROSITE" id="PS00301">
    <property type="entry name" value="G_TR_1"/>
    <property type="match status" value="1"/>
</dbReference>
<evidence type="ECO:0000256" key="20">
    <source>
        <dbReference type="ARBA" id="ARBA00030210"/>
    </source>
</evidence>
<proteinExistence type="inferred from homology"/>
<dbReference type="SUPFAM" id="SSF50249">
    <property type="entry name" value="Nucleic acid-binding proteins"/>
    <property type="match status" value="1"/>
</dbReference>
<dbReference type="InterPro" id="IPR027417">
    <property type="entry name" value="P-loop_NTPase"/>
</dbReference>
<dbReference type="InterPro" id="IPR054696">
    <property type="entry name" value="GTP-eEF1A_C"/>
</dbReference>
<evidence type="ECO:0000313" key="30">
    <source>
        <dbReference type="Proteomes" id="UP000094043"/>
    </source>
</evidence>
<keyword evidence="13 25" id="KW-0067">ATP-binding</keyword>
<dbReference type="Gene3D" id="2.20.28.10">
    <property type="match status" value="1"/>
</dbReference>
<dbReference type="SUPFAM" id="SSF50465">
    <property type="entry name" value="EF-Tu/eEF-1alpha/eIF2-gamma C-terminal domain"/>
    <property type="match status" value="1"/>
</dbReference>
<evidence type="ECO:0000256" key="15">
    <source>
        <dbReference type="ARBA" id="ARBA00023125"/>
    </source>
</evidence>
<dbReference type="SMART" id="SM00350">
    <property type="entry name" value="MCM"/>
    <property type="match status" value="1"/>
</dbReference>
<dbReference type="InterPro" id="IPR027925">
    <property type="entry name" value="MCM_N"/>
</dbReference>
<dbReference type="FunFam" id="2.40.30.10:FF:000017">
    <property type="entry name" value="Eukaryotic peptide chain release factor GTP-binding subunit"/>
    <property type="match status" value="1"/>
</dbReference>
<dbReference type="SUPFAM" id="SSF50447">
    <property type="entry name" value="Translation proteins"/>
    <property type="match status" value="1"/>
</dbReference>
<dbReference type="GO" id="GO:0005829">
    <property type="term" value="C:cytosol"/>
    <property type="evidence" value="ECO:0007669"/>
    <property type="project" value="GOC"/>
</dbReference>
<dbReference type="Gene3D" id="2.40.30.10">
    <property type="entry name" value="Translation factors"/>
    <property type="match status" value="2"/>
</dbReference>
<evidence type="ECO:0000256" key="2">
    <source>
        <dbReference type="ARBA" id="ARBA00004496"/>
    </source>
</evidence>
<evidence type="ECO:0000256" key="7">
    <source>
        <dbReference type="ARBA" id="ARBA00022553"/>
    </source>
</evidence>
<dbReference type="InterPro" id="IPR003593">
    <property type="entry name" value="AAA+_ATPase"/>
</dbReference>
<dbReference type="SUPFAM" id="SSF52540">
    <property type="entry name" value="P-loop containing nucleoside triphosphate hydrolases"/>
    <property type="match status" value="2"/>
</dbReference>
<dbReference type="InterPro" id="IPR000795">
    <property type="entry name" value="T_Tr_GTP-bd_dom"/>
</dbReference>
<feature type="compositionally biased region" description="Low complexity" evidence="26">
    <location>
        <begin position="59"/>
        <end position="71"/>
    </location>
</feature>
<feature type="compositionally biased region" description="Basic and acidic residues" evidence="26">
    <location>
        <begin position="197"/>
        <end position="213"/>
    </location>
</feature>
<dbReference type="Pfam" id="PF00493">
    <property type="entry name" value="MCM"/>
    <property type="match status" value="1"/>
</dbReference>
<evidence type="ECO:0000256" key="19">
    <source>
        <dbReference type="ARBA" id="ARBA00029585"/>
    </source>
</evidence>
<feature type="region of interest" description="Disordered" evidence="26">
    <location>
        <begin position="775"/>
        <end position="810"/>
    </location>
</feature>
<keyword evidence="15 25" id="KW-0238">DNA-binding</keyword>
<dbReference type="InterPro" id="IPR009000">
    <property type="entry name" value="Transl_B-barrel_sf"/>
</dbReference>